<dbReference type="RefSeq" id="WP_008902347.1">
    <property type="nucleotide sequence ID" value="NZ_GL397071.1"/>
</dbReference>
<gene>
    <name evidence="2" type="primary">csaB</name>
    <name evidence="2" type="ORF">HMPREF9225_1572</name>
</gene>
<organism evidence="2 3">
    <name type="scientific">Peptoniphilus duerdenii ATCC BAA-1640</name>
    <dbReference type="NCBI Taxonomy" id="862517"/>
    <lineage>
        <taxon>Bacteria</taxon>
        <taxon>Bacillati</taxon>
        <taxon>Bacillota</taxon>
        <taxon>Tissierellia</taxon>
        <taxon>Tissierellales</taxon>
        <taxon>Peptoniphilaceae</taxon>
        <taxon>Peptoniphilus</taxon>
    </lineage>
</organism>
<reference evidence="2 3" key="1">
    <citation type="submission" date="2010-07" db="EMBL/GenBank/DDBJ databases">
        <authorList>
            <person name="Muzny D."/>
            <person name="Qin X."/>
            <person name="Deng J."/>
            <person name="Jiang H."/>
            <person name="Liu Y."/>
            <person name="Qu J."/>
            <person name="Song X.-Z."/>
            <person name="Zhang L."/>
            <person name="Thornton R."/>
            <person name="Coyle M."/>
            <person name="Francisco L."/>
            <person name="Jackson L."/>
            <person name="Javaid M."/>
            <person name="Korchina V."/>
            <person name="Kovar C."/>
            <person name="Mata R."/>
            <person name="Mathew T."/>
            <person name="Ngo R."/>
            <person name="Nguyen L."/>
            <person name="Nguyen N."/>
            <person name="Okwuonu G."/>
            <person name="Ongeri F."/>
            <person name="Pham C."/>
            <person name="Simmons D."/>
            <person name="Wilczek-Boney K."/>
            <person name="Hale W."/>
            <person name="Jakkamsetti A."/>
            <person name="Pham P."/>
            <person name="Ruth R."/>
            <person name="San Lucas F."/>
            <person name="Warren J."/>
            <person name="Zhang J."/>
            <person name="Zhao Z."/>
            <person name="Zhou C."/>
            <person name="Zhu D."/>
            <person name="Lee S."/>
            <person name="Bess C."/>
            <person name="Blankenburg K."/>
            <person name="Forbes L."/>
            <person name="Fu Q."/>
            <person name="Gubbala S."/>
            <person name="Hirani K."/>
            <person name="Jayaseelan J.C."/>
            <person name="Lara F."/>
            <person name="Munidasa M."/>
            <person name="Palculict T."/>
            <person name="Patil S."/>
            <person name="Pu L.-L."/>
            <person name="Saada N."/>
            <person name="Tang L."/>
            <person name="Weissenberger G."/>
            <person name="Zhu Y."/>
            <person name="Hemphill L."/>
            <person name="Shang Y."/>
            <person name="Youmans B."/>
            <person name="Ayvaz T."/>
            <person name="Ross M."/>
            <person name="Santibanez J."/>
            <person name="Aqrawi P."/>
            <person name="Gross S."/>
            <person name="Joshi V."/>
            <person name="Fowler G."/>
            <person name="Nazareth L."/>
            <person name="Reid J."/>
            <person name="Worley K."/>
            <person name="Petrosino J."/>
            <person name="Highlander S."/>
            <person name="Gibbs R."/>
        </authorList>
    </citation>
    <scope>NUCLEOTIDE SEQUENCE [LARGE SCALE GENOMIC DNA]</scope>
    <source>
        <strain evidence="2 3">ATCC BAA-1640</strain>
    </source>
</reference>
<dbReference type="InterPro" id="IPR007345">
    <property type="entry name" value="Polysacch_pyruvyl_Trfase"/>
</dbReference>
<evidence type="ECO:0000259" key="1">
    <source>
        <dbReference type="Pfam" id="PF04230"/>
    </source>
</evidence>
<dbReference type="EMBL" id="AEEH01000048">
    <property type="protein sequence ID" value="EFM24706.1"/>
    <property type="molecule type" value="Genomic_DNA"/>
</dbReference>
<dbReference type="Proteomes" id="UP000003280">
    <property type="component" value="Unassembled WGS sequence"/>
</dbReference>
<dbReference type="EC" id="2.-.-.-" evidence="2"/>
<dbReference type="PANTHER" id="PTHR36836:SF1">
    <property type="entry name" value="COLANIC ACID BIOSYNTHESIS PROTEIN WCAK"/>
    <property type="match status" value="1"/>
</dbReference>
<protein>
    <submittedName>
        <fullName evidence="2">Polysaccharide pyruvyl transferase CsaB</fullName>
        <ecNumber evidence="2">2.-.-.-</ecNumber>
    </submittedName>
</protein>
<dbReference type="eggNOG" id="COG2327">
    <property type="taxonomic scope" value="Bacteria"/>
</dbReference>
<keyword evidence="3" id="KW-1185">Reference proteome</keyword>
<evidence type="ECO:0000313" key="2">
    <source>
        <dbReference type="EMBL" id="EFM24706.1"/>
    </source>
</evidence>
<dbReference type="PANTHER" id="PTHR36836">
    <property type="entry name" value="COLANIC ACID BIOSYNTHESIS PROTEIN WCAK"/>
    <property type="match status" value="1"/>
</dbReference>
<keyword evidence="2" id="KW-0808">Transferase</keyword>
<comment type="caution">
    <text evidence="2">The sequence shown here is derived from an EMBL/GenBank/DDBJ whole genome shotgun (WGS) entry which is preliminary data.</text>
</comment>
<proteinExistence type="predicted"/>
<dbReference type="HOGENOM" id="CLU_039510_0_1_9"/>
<feature type="domain" description="Polysaccharide pyruvyl transferase" evidence="1">
    <location>
        <begin position="15"/>
        <end position="298"/>
    </location>
</feature>
<dbReference type="GO" id="GO:0016740">
    <property type="term" value="F:transferase activity"/>
    <property type="evidence" value="ECO:0007669"/>
    <property type="project" value="UniProtKB-KW"/>
</dbReference>
<evidence type="ECO:0000313" key="3">
    <source>
        <dbReference type="Proteomes" id="UP000003280"/>
    </source>
</evidence>
<dbReference type="Pfam" id="PF04230">
    <property type="entry name" value="PS_pyruv_trans"/>
    <property type="match status" value="1"/>
</dbReference>
<dbReference type="NCBIfam" id="TIGR03609">
    <property type="entry name" value="S_layer_CsaB"/>
    <property type="match status" value="1"/>
</dbReference>
<sequence length="364" mass="41829">MPIKVLLSGYYGYNNIGDEAILKGLIDSLQTYNLKLKVLSKNPEWTTKKYSVDSANRSNIFQILKEIKNCDVLLSGGGSLLQDVTSSKSIIYYLMILFLAIIMGKKTIIYSQGIGPIKGRFNRRLTKFILNRVDYINVRDNNSYDYLRKIGINKDIIVTTDTVFGINKPSLKEGQGIVENYSKRDSKKLGVTIINWKDCGERTIEESVRLLKIILEEQPDVDVFLIPFYYHVDLDILTKIYDRLKDDYKNIYLVDKYLHVDGYLSLVGNMDIYLSMRLHGLIFATLMGAYPIGISYDPKIDGFMKELGRNQSNYVEDFEGEKVANEILISLDSIDSLNKKLQQDVEHLRKIAKESAENLYEFIR</sequence>
<dbReference type="STRING" id="862517.HMPREF9225_1572"/>
<accession>E0NN33</accession>
<name>E0NN33_9FIRM</name>
<dbReference type="InterPro" id="IPR019896">
    <property type="entry name" value="Polysacch_pyruvyl_Trfase_CsaB"/>
</dbReference>
<dbReference type="AlphaFoldDB" id="E0NN33"/>